<feature type="domain" description="Thioredoxin" evidence="1">
    <location>
        <begin position="15"/>
        <end position="114"/>
    </location>
</feature>
<dbReference type="OrthoDB" id="10263751at2759"/>
<dbReference type="InterPro" id="IPR036249">
    <property type="entry name" value="Thioredoxin-like_sf"/>
</dbReference>
<dbReference type="SUPFAM" id="SSF52833">
    <property type="entry name" value="Thioredoxin-like"/>
    <property type="match status" value="1"/>
</dbReference>
<protein>
    <recommendedName>
        <fullName evidence="1">Thioredoxin domain-containing protein</fullName>
    </recommendedName>
</protein>
<dbReference type="InterPro" id="IPR013766">
    <property type="entry name" value="Thioredoxin_domain"/>
</dbReference>
<dbReference type="Proteomes" id="UP000785679">
    <property type="component" value="Unassembled WGS sequence"/>
</dbReference>
<evidence type="ECO:0000313" key="2">
    <source>
        <dbReference type="EMBL" id="TNV85355.1"/>
    </source>
</evidence>
<dbReference type="Gene3D" id="3.40.30.10">
    <property type="entry name" value="Glutaredoxin"/>
    <property type="match status" value="1"/>
</dbReference>
<dbReference type="Pfam" id="PF00085">
    <property type="entry name" value="Thioredoxin"/>
    <property type="match status" value="1"/>
</dbReference>
<accession>A0A8J8T889</accession>
<evidence type="ECO:0000259" key="1">
    <source>
        <dbReference type="Pfam" id="PF00085"/>
    </source>
</evidence>
<dbReference type="InterPro" id="IPR017937">
    <property type="entry name" value="Thioredoxin_CS"/>
</dbReference>
<dbReference type="AlphaFoldDB" id="A0A8J8T889"/>
<reference evidence="2" key="1">
    <citation type="submission" date="2019-06" db="EMBL/GenBank/DDBJ databases">
        <authorList>
            <person name="Zheng W."/>
        </authorList>
    </citation>
    <scope>NUCLEOTIDE SEQUENCE</scope>
    <source>
        <strain evidence="2">QDHG01</strain>
    </source>
</reference>
<organism evidence="2 3">
    <name type="scientific">Halteria grandinella</name>
    <dbReference type="NCBI Taxonomy" id="5974"/>
    <lineage>
        <taxon>Eukaryota</taxon>
        <taxon>Sar</taxon>
        <taxon>Alveolata</taxon>
        <taxon>Ciliophora</taxon>
        <taxon>Intramacronucleata</taxon>
        <taxon>Spirotrichea</taxon>
        <taxon>Stichotrichia</taxon>
        <taxon>Sporadotrichida</taxon>
        <taxon>Halteriidae</taxon>
        <taxon>Halteria</taxon>
    </lineage>
</organism>
<comment type="caution">
    <text evidence="2">The sequence shown here is derived from an EMBL/GenBank/DDBJ whole genome shotgun (WGS) entry which is preliminary data.</text>
</comment>
<dbReference type="PANTHER" id="PTHR10438:SF405">
    <property type="entry name" value="THIOREDOXIN DOMAIN-CONTAINING PROTEIN"/>
    <property type="match status" value="1"/>
</dbReference>
<name>A0A8J8T889_HALGN</name>
<dbReference type="PANTHER" id="PTHR10438">
    <property type="entry name" value="THIOREDOXIN"/>
    <property type="match status" value="1"/>
</dbReference>
<dbReference type="InterPro" id="IPR050620">
    <property type="entry name" value="Thioredoxin_H-type-like"/>
</dbReference>
<proteinExistence type="predicted"/>
<dbReference type="EMBL" id="RRYP01001898">
    <property type="protein sequence ID" value="TNV85355.1"/>
    <property type="molecule type" value="Genomic_DNA"/>
</dbReference>
<sequence length="123" mass="14231">MPPKAQKEIIQAINSPEHFLELISPENKKLAVIDIHLTWCGPCVVMNQNYRTIWFNYEEADKRLEFYTIDSTVLPKEYADKFHASCKPRFVIYLEGELKANIDGADYTKIESTVSTYIPSLDE</sequence>
<keyword evidence="3" id="KW-1185">Reference proteome</keyword>
<gene>
    <name evidence="2" type="ORF">FGO68_gene1080</name>
</gene>
<evidence type="ECO:0000313" key="3">
    <source>
        <dbReference type="Proteomes" id="UP000785679"/>
    </source>
</evidence>
<dbReference type="PROSITE" id="PS00194">
    <property type="entry name" value="THIOREDOXIN_1"/>
    <property type="match status" value="1"/>
</dbReference>